<accession>A0ABU8JDL5</accession>
<dbReference type="Pfam" id="PF03860">
    <property type="entry name" value="Csp"/>
    <property type="match status" value="1"/>
</dbReference>
<dbReference type="InterPro" id="IPR005560">
    <property type="entry name" value="Csp_YhjQ"/>
</dbReference>
<protein>
    <submittedName>
        <fullName evidence="1">Four-helix bundle copper-binding protein</fullName>
    </submittedName>
</protein>
<keyword evidence="2" id="KW-1185">Reference proteome</keyword>
<evidence type="ECO:0000313" key="2">
    <source>
        <dbReference type="Proteomes" id="UP001381174"/>
    </source>
</evidence>
<name>A0ABU8JDL5_9GAMM</name>
<evidence type="ECO:0000313" key="1">
    <source>
        <dbReference type="EMBL" id="MEI7037425.1"/>
    </source>
</evidence>
<proteinExistence type="predicted"/>
<dbReference type="Proteomes" id="UP001381174">
    <property type="component" value="Unassembled WGS sequence"/>
</dbReference>
<dbReference type="RefSeq" id="WP_336808056.1">
    <property type="nucleotide sequence ID" value="NZ_JBBBNY010000008.1"/>
</dbReference>
<reference evidence="1 2" key="1">
    <citation type="journal article" date="2014" name="Int. J. Syst. Evol. Microbiol.">
        <title>Fulvimonas yonginensis sp. nov., isolated from greenhouse soil, and emended description of the genus Fulvimonas.</title>
        <authorList>
            <person name="Ahn J.H."/>
            <person name="Kim S.J."/>
            <person name="Weon H.Y."/>
            <person name="Hong S.B."/>
            <person name="Seok S.J."/>
            <person name="Kwon S.W."/>
        </authorList>
    </citation>
    <scope>NUCLEOTIDE SEQUENCE [LARGE SCALE GENOMIC DNA]</scope>
    <source>
        <strain evidence="1 2">KACC 16952</strain>
    </source>
</reference>
<gene>
    <name evidence="1" type="ORF">WAT24_11710</name>
</gene>
<sequence length="108" mass="11424">MSQSDLQGCIQDCLRCYQACQSNAAGMCLERGGAHAAPEHMRLMLSCAEICRAAAAVMLNRSPQHPAVCRACAEICSACADSCAQVGDMEECVQACRTCADSCRKMAA</sequence>
<dbReference type="Gene3D" id="1.20.1270.360">
    <property type="match status" value="1"/>
</dbReference>
<dbReference type="EMBL" id="JBBBNY010000008">
    <property type="protein sequence ID" value="MEI7037425.1"/>
    <property type="molecule type" value="Genomic_DNA"/>
</dbReference>
<dbReference type="InterPro" id="IPR044543">
    <property type="entry name" value="YHJQ-like"/>
</dbReference>
<comment type="caution">
    <text evidence="1">The sequence shown here is derived from an EMBL/GenBank/DDBJ whole genome shotgun (WGS) entry which is preliminary data.</text>
</comment>
<dbReference type="PANTHER" id="PTHR37310:SF1">
    <property type="entry name" value="CYTOPLASMIC PROTEIN"/>
    <property type="match status" value="1"/>
</dbReference>
<dbReference type="CDD" id="cd08026">
    <property type="entry name" value="DUF326"/>
    <property type="match status" value="1"/>
</dbReference>
<dbReference type="PANTHER" id="PTHR37310">
    <property type="entry name" value="CYTOPLASMIC PROTEIN-RELATED"/>
    <property type="match status" value="1"/>
</dbReference>
<organism evidence="1 2">
    <name type="scientific">Fulvimonas yonginensis</name>
    <dbReference type="NCBI Taxonomy" id="1495200"/>
    <lineage>
        <taxon>Bacteria</taxon>
        <taxon>Pseudomonadati</taxon>
        <taxon>Pseudomonadota</taxon>
        <taxon>Gammaproteobacteria</taxon>
        <taxon>Lysobacterales</taxon>
        <taxon>Rhodanobacteraceae</taxon>
        <taxon>Fulvimonas</taxon>
    </lineage>
</organism>